<proteinExistence type="predicted"/>
<name>A0A545TIX5_9GAMM</name>
<dbReference type="AlphaFoldDB" id="A0A545TIX5"/>
<evidence type="ECO:0000313" key="2">
    <source>
        <dbReference type="EMBL" id="TQV77131.1"/>
    </source>
</evidence>
<accession>A0A545TIX5</accession>
<gene>
    <name evidence="2" type="ORF">FLL45_04050</name>
</gene>
<reference evidence="2 3" key="1">
    <citation type="submission" date="2019-06" db="EMBL/GenBank/DDBJ databases">
        <title>Draft genome of Aliikangiella marina GYP-15.</title>
        <authorList>
            <person name="Wang G."/>
        </authorList>
    </citation>
    <scope>NUCLEOTIDE SEQUENCE [LARGE SCALE GENOMIC DNA]</scope>
    <source>
        <strain evidence="2 3">GYP-15</strain>
    </source>
</reference>
<dbReference type="Pfam" id="PF13673">
    <property type="entry name" value="Acetyltransf_10"/>
    <property type="match status" value="1"/>
</dbReference>
<organism evidence="2 3">
    <name type="scientific">Aliikangiella marina</name>
    <dbReference type="NCBI Taxonomy" id="1712262"/>
    <lineage>
        <taxon>Bacteria</taxon>
        <taxon>Pseudomonadati</taxon>
        <taxon>Pseudomonadota</taxon>
        <taxon>Gammaproteobacteria</taxon>
        <taxon>Oceanospirillales</taxon>
        <taxon>Pleioneaceae</taxon>
        <taxon>Aliikangiella</taxon>
    </lineage>
</organism>
<evidence type="ECO:0000313" key="3">
    <source>
        <dbReference type="Proteomes" id="UP000317839"/>
    </source>
</evidence>
<evidence type="ECO:0000259" key="1">
    <source>
        <dbReference type="PROSITE" id="PS51186"/>
    </source>
</evidence>
<dbReference type="SUPFAM" id="SSF55729">
    <property type="entry name" value="Acyl-CoA N-acyltransferases (Nat)"/>
    <property type="match status" value="1"/>
</dbReference>
<dbReference type="EMBL" id="VIKR01000001">
    <property type="protein sequence ID" value="TQV77131.1"/>
    <property type="molecule type" value="Genomic_DNA"/>
</dbReference>
<dbReference type="InterPro" id="IPR016181">
    <property type="entry name" value="Acyl_CoA_acyltransferase"/>
</dbReference>
<dbReference type="CDD" id="cd04301">
    <property type="entry name" value="NAT_SF"/>
    <property type="match status" value="1"/>
</dbReference>
<dbReference type="GO" id="GO:0016747">
    <property type="term" value="F:acyltransferase activity, transferring groups other than amino-acyl groups"/>
    <property type="evidence" value="ECO:0007669"/>
    <property type="project" value="InterPro"/>
</dbReference>
<feature type="domain" description="N-acetyltransferase" evidence="1">
    <location>
        <begin position="7"/>
        <end position="145"/>
    </location>
</feature>
<comment type="caution">
    <text evidence="2">The sequence shown here is derived from an EMBL/GenBank/DDBJ whole genome shotgun (WGS) entry which is preliminary data.</text>
</comment>
<dbReference type="Proteomes" id="UP000317839">
    <property type="component" value="Unassembled WGS sequence"/>
</dbReference>
<dbReference type="RefSeq" id="WP_142888491.1">
    <property type="nucleotide sequence ID" value="NZ_VIKR01000001.1"/>
</dbReference>
<keyword evidence="2" id="KW-0808">Transferase</keyword>
<dbReference type="InterPro" id="IPR000182">
    <property type="entry name" value="GNAT_dom"/>
</dbReference>
<sequence>MSGKIKYHYDKVSWLNAADEIMEVRRKVFVIEQRFSKEIVCDHVDHKCFHILVRDQDNQPIGCGRLSPTGRVSKIAVTINHRGYGVGSEILSELIHLAKQSHINNLTLNAETDLTHFYFQKKFSVDGPVYMKQGVPHQRLVKRLA</sequence>
<keyword evidence="3" id="KW-1185">Reference proteome</keyword>
<dbReference type="PROSITE" id="PS51186">
    <property type="entry name" value="GNAT"/>
    <property type="match status" value="1"/>
</dbReference>
<dbReference type="OrthoDB" id="9796171at2"/>
<protein>
    <submittedName>
        <fullName evidence="2">GNAT family N-acetyltransferase</fullName>
    </submittedName>
</protein>
<dbReference type="Gene3D" id="3.40.630.30">
    <property type="match status" value="1"/>
</dbReference>